<evidence type="ECO:0000256" key="1">
    <source>
        <dbReference type="SAM" id="SignalP"/>
    </source>
</evidence>
<protein>
    <submittedName>
        <fullName evidence="2">Uncharacterized protein</fullName>
    </submittedName>
</protein>
<gene>
    <name evidence="2" type="ORF">MNOR_LOCUS22974</name>
</gene>
<name>A0AAV2RAU7_MEGNR</name>
<accession>A0AAV2RAU7</accession>
<dbReference type="AlphaFoldDB" id="A0AAV2RAU7"/>
<dbReference type="Proteomes" id="UP001497623">
    <property type="component" value="Unassembled WGS sequence"/>
</dbReference>
<comment type="caution">
    <text evidence="2">The sequence shown here is derived from an EMBL/GenBank/DDBJ whole genome shotgun (WGS) entry which is preliminary data.</text>
</comment>
<evidence type="ECO:0000313" key="2">
    <source>
        <dbReference type="EMBL" id="CAL4122252.1"/>
    </source>
</evidence>
<evidence type="ECO:0000313" key="3">
    <source>
        <dbReference type="Proteomes" id="UP001497623"/>
    </source>
</evidence>
<feature type="signal peptide" evidence="1">
    <location>
        <begin position="1"/>
        <end position="19"/>
    </location>
</feature>
<organism evidence="2 3">
    <name type="scientific">Meganyctiphanes norvegica</name>
    <name type="common">Northern krill</name>
    <name type="synonym">Thysanopoda norvegica</name>
    <dbReference type="NCBI Taxonomy" id="48144"/>
    <lineage>
        <taxon>Eukaryota</taxon>
        <taxon>Metazoa</taxon>
        <taxon>Ecdysozoa</taxon>
        <taxon>Arthropoda</taxon>
        <taxon>Crustacea</taxon>
        <taxon>Multicrustacea</taxon>
        <taxon>Malacostraca</taxon>
        <taxon>Eumalacostraca</taxon>
        <taxon>Eucarida</taxon>
        <taxon>Euphausiacea</taxon>
        <taxon>Euphausiidae</taxon>
        <taxon>Meganyctiphanes</taxon>
    </lineage>
</organism>
<keyword evidence="3" id="KW-1185">Reference proteome</keyword>
<sequence>MDRAALLMIFLSLHNGCLGSHLYPPILCEPTTIMKSSTILVTETETHYPITTTRVISAETEFTAIPPAWETLTDKITIPASQYTITSYIEGKDCENPPPPLPAITVTNTIPIYLTKLIDPVTIYKPSRIIKWKTMKPITTTVLDTLTEIPDFGVKVVVKTTDFTTKIPATPITMTMPITFTEFFPAITSTITDRGVHTIHVPAHTNRIPAETIMKEPSTHTSTFIITHTTIVPADTKMQTWTVTQMVNKECQETYLYNQPPIAFTPGLGLPLNVDDRTQLPVS</sequence>
<feature type="chain" id="PRO_5044022137" evidence="1">
    <location>
        <begin position="20"/>
        <end position="283"/>
    </location>
</feature>
<dbReference type="EMBL" id="CAXKWB010019771">
    <property type="protein sequence ID" value="CAL4122252.1"/>
    <property type="molecule type" value="Genomic_DNA"/>
</dbReference>
<reference evidence="2 3" key="1">
    <citation type="submission" date="2024-05" db="EMBL/GenBank/DDBJ databases">
        <authorList>
            <person name="Wallberg A."/>
        </authorList>
    </citation>
    <scope>NUCLEOTIDE SEQUENCE [LARGE SCALE GENOMIC DNA]</scope>
</reference>
<proteinExistence type="predicted"/>
<keyword evidence="1" id="KW-0732">Signal</keyword>